<reference evidence="1" key="1">
    <citation type="submission" date="2022-07" db="EMBL/GenBank/DDBJ databases">
        <title>Description and genome-wide analysis of Profundicola chukchiensis gen. nov., sp. nov., marine bacteria isolated from bottom sediments of the Chukchi Sea.</title>
        <authorList>
            <person name="Romanenko L."/>
            <person name="Otstavnykh N."/>
            <person name="Kurilenko V."/>
            <person name="Eremeev V."/>
            <person name="Velansky P."/>
            <person name="Mikhailov V."/>
            <person name="Isaeva M."/>
        </authorList>
    </citation>
    <scope>NUCLEOTIDE SEQUENCE</scope>
    <source>
        <strain evidence="1">KMM 9713</strain>
    </source>
</reference>
<dbReference type="EMBL" id="JANCMU010000003">
    <property type="protein sequence ID" value="MDG4946063.1"/>
    <property type="molecule type" value="Genomic_DNA"/>
</dbReference>
<sequence length="114" mass="13425">MLIPRLFGWFSRKKKKNGPVKNTFDALRHDDTLYVDVSLDYSLTSETYEDSVKLNRENLAEFEAKHNKDLPIILFGNNKSQLNKMHDELEHRGFTKVFNVGRLEDLKKVKQELE</sequence>
<organism evidence="1 2">
    <name type="scientific">Profundicola chukchiensis</name>
    <dbReference type="NCBI Taxonomy" id="2961959"/>
    <lineage>
        <taxon>Bacteria</taxon>
        <taxon>Pseudomonadati</taxon>
        <taxon>Bacteroidota</taxon>
        <taxon>Flavobacteriia</taxon>
        <taxon>Flavobacteriales</taxon>
        <taxon>Weeksellaceae</taxon>
        <taxon>Profundicola</taxon>
    </lineage>
</organism>
<keyword evidence="2" id="KW-1185">Reference proteome</keyword>
<dbReference type="SUPFAM" id="SSF52821">
    <property type="entry name" value="Rhodanese/Cell cycle control phosphatase"/>
    <property type="match status" value="1"/>
</dbReference>
<evidence type="ECO:0000313" key="1">
    <source>
        <dbReference type="EMBL" id="MDG4946063.1"/>
    </source>
</evidence>
<name>A0A9X4RUE2_9FLAO</name>
<dbReference type="AlphaFoldDB" id="A0A9X4RUE2"/>
<dbReference type="RefSeq" id="WP_304420571.1">
    <property type="nucleotide sequence ID" value="NZ_JANCMU010000003.1"/>
</dbReference>
<dbReference type="InterPro" id="IPR036873">
    <property type="entry name" value="Rhodanese-like_dom_sf"/>
</dbReference>
<accession>A0A9X4RUE2</accession>
<comment type="caution">
    <text evidence="1">The sequence shown here is derived from an EMBL/GenBank/DDBJ whole genome shotgun (WGS) entry which is preliminary data.</text>
</comment>
<protein>
    <submittedName>
        <fullName evidence="1">Uncharacterized protein</fullName>
    </submittedName>
</protein>
<gene>
    <name evidence="1" type="ORF">NMK71_06525</name>
</gene>
<proteinExistence type="predicted"/>
<evidence type="ECO:0000313" key="2">
    <source>
        <dbReference type="Proteomes" id="UP001152599"/>
    </source>
</evidence>
<dbReference type="Proteomes" id="UP001152599">
    <property type="component" value="Unassembled WGS sequence"/>
</dbReference>